<keyword evidence="4" id="KW-0472">Membrane</keyword>
<name>A0A1H5XJL7_9SPHI</name>
<dbReference type="OrthoDB" id="5694214at2"/>
<dbReference type="Pfam" id="PF07980">
    <property type="entry name" value="SusD_RagB"/>
    <property type="match status" value="1"/>
</dbReference>
<dbReference type="PROSITE" id="PS51257">
    <property type="entry name" value="PROKAR_LIPOPROTEIN"/>
    <property type="match status" value="1"/>
</dbReference>
<dbReference type="EMBL" id="FNUT01000005">
    <property type="protein sequence ID" value="SEG11939.1"/>
    <property type="molecule type" value="Genomic_DNA"/>
</dbReference>
<dbReference type="Proteomes" id="UP000236731">
    <property type="component" value="Unassembled WGS sequence"/>
</dbReference>
<evidence type="ECO:0000256" key="1">
    <source>
        <dbReference type="ARBA" id="ARBA00004442"/>
    </source>
</evidence>
<keyword evidence="3" id="KW-0732">Signal</keyword>
<evidence type="ECO:0000259" key="7">
    <source>
        <dbReference type="Pfam" id="PF14322"/>
    </source>
</evidence>
<comment type="similarity">
    <text evidence="2">Belongs to the SusD family.</text>
</comment>
<evidence type="ECO:0000259" key="6">
    <source>
        <dbReference type="Pfam" id="PF07980"/>
    </source>
</evidence>
<dbReference type="Gene3D" id="1.25.40.390">
    <property type="match status" value="1"/>
</dbReference>
<dbReference type="GO" id="GO:0009279">
    <property type="term" value="C:cell outer membrane"/>
    <property type="evidence" value="ECO:0007669"/>
    <property type="project" value="UniProtKB-SubCell"/>
</dbReference>
<reference evidence="9" key="1">
    <citation type="submission" date="2016-10" db="EMBL/GenBank/DDBJ databases">
        <authorList>
            <person name="Varghese N."/>
            <person name="Submissions S."/>
        </authorList>
    </citation>
    <scope>NUCLEOTIDE SEQUENCE [LARGE SCALE GENOMIC DNA]</scope>
    <source>
        <strain evidence="9">DSM 22361</strain>
    </source>
</reference>
<keyword evidence="5" id="KW-0998">Cell outer membrane</keyword>
<evidence type="ECO:0000256" key="3">
    <source>
        <dbReference type="ARBA" id="ARBA00022729"/>
    </source>
</evidence>
<evidence type="ECO:0000256" key="5">
    <source>
        <dbReference type="ARBA" id="ARBA00023237"/>
    </source>
</evidence>
<feature type="domain" description="SusD-like N-terminal" evidence="7">
    <location>
        <begin position="75"/>
        <end position="203"/>
    </location>
</feature>
<evidence type="ECO:0000313" key="9">
    <source>
        <dbReference type="Proteomes" id="UP000236731"/>
    </source>
</evidence>
<dbReference type="RefSeq" id="WP_103906178.1">
    <property type="nucleotide sequence ID" value="NZ_CP049246.1"/>
</dbReference>
<dbReference type="Pfam" id="PF14322">
    <property type="entry name" value="SusD-like_3"/>
    <property type="match status" value="1"/>
</dbReference>
<dbReference type="InterPro" id="IPR011990">
    <property type="entry name" value="TPR-like_helical_dom_sf"/>
</dbReference>
<dbReference type="SUPFAM" id="SSF48452">
    <property type="entry name" value="TPR-like"/>
    <property type="match status" value="1"/>
</dbReference>
<feature type="domain" description="RagB/SusD" evidence="6">
    <location>
        <begin position="302"/>
        <end position="586"/>
    </location>
</feature>
<accession>A0A1H5XJL7</accession>
<proteinExistence type="inferred from homology"/>
<sequence length="587" mass="66835">MKKLFYILLGVSLSITSCELTETPEATLTEDMAFGSESGLKVYSYSFYRELPNATEAYKLDEMADYGAVNNLNQFIRPGAYSPENSSGWDWRELRNINQFLEKNVNEAVPEDVRNHYSGIARFFRAYLYFNRVVRFGDVPWVDKPLAVEDNDILFAKRDSRTLVMDKIIEDLDFAATHIKTTGGDGTEITKWAALGLKTRVALFEASFRKYHTELNLQGTANKFYQHVLDASKILMEQSPYSLHMGASPETAQRELFISQKPIATEVMMAVTMDESLGVLGSANWWWTSPTYGPRYSLVRPFINTFLSIDGTPYTDKATYMTDDFYTETQNRDKRLQQLIRTPGYKRDGKDAAPNFNGYSYTGYQPIKYTLDASSFDNGALNNNAIPLMRWAEILLNYAEAKAELGGFTTEDWTKTIGALRKRAGITGGIDQLPTTVDPYMKRVFYKDVSSPVIMEIRRERAIELALEGTRFRDLLRWKEGELMATMPWTGMYVPALNTLMDLDRNGVPDVVFYDGNTNGPTITVPQGVARIAIGGKATNRQTMTADNHLEWFKAETREFEDRNYYYPIPANSIVKNENLEQNPGWE</sequence>
<evidence type="ECO:0000313" key="8">
    <source>
        <dbReference type="EMBL" id="SEG11939.1"/>
    </source>
</evidence>
<evidence type="ECO:0000256" key="4">
    <source>
        <dbReference type="ARBA" id="ARBA00023136"/>
    </source>
</evidence>
<dbReference type="AlphaFoldDB" id="A0A1H5XJL7"/>
<gene>
    <name evidence="8" type="ORF">SAMN05421877_10527</name>
</gene>
<organism evidence="8 9">
    <name type="scientific">Sphingobacterium lactis</name>
    <dbReference type="NCBI Taxonomy" id="797291"/>
    <lineage>
        <taxon>Bacteria</taxon>
        <taxon>Pseudomonadati</taxon>
        <taxon>Bacteroidota</taxon>
        <taxon>Sphingobacteriia</taxon>
        <taxon>Sphingobacteriales</taxon>
        <taxon>Sphingobacteriaceae</taxon>
        <taxon>Sphingobacterium</taxon>
    </lineage>
</organism>
<dbReference type="InterPro" id="IPR033985">
    <property type="entry name" value="SusD-like_N"/>
</dbReference>
<comment type="subcellular location">
    <subcellularLocation>
        <location evidence="1">Cell outer membrane</location>
    </subcellularLocation>
</comment>
<dbReference type="InterPro" id="IPR012944">
    <property type="entry name" value="SusD_RagB_dom"/>
</dbReference>
<protein>
    <submittedName>
        <fullName evidence="8">Starch-binding associating with outer membrane</fullName>
    </submittedName>
</protein>
<keyword evidence="9" id="KW-1185">Reference proteome</keyword>
<evidence type="ECO:0000256" key="2">
    <source>
        <dbReference type="ARBA" id="ARBA00006275"/>
    </source>
</evidence>